<evidence type="ECO:0000256" key="6">
    <source>
        <dbReference type="ARBA" id="ARBA00022846"/>
    </source>
</evidence>
<dbReference type="GO" id="GO:0005634">
    <property type="term" value="C:nucleus"/>
    <property type="evidence" value="ECO:0007669"/>
    <property type="project" value="UniProtKB-SubCell"/>
</dbReference>
<evidence type="ECO:0000313" key="17">
    <source>
        <dbReference type="EMBL" id="ELV11691.1"/>
    </source>
</evidence>
<evidence type="ECO:0000256" key="15">
    <source>
        <dbReference type="SAM" id="Coils"/>
    </source>
</evidence>
<keyword evidence="18" id="KW-1185">Reference proteome</keyword>
<name>L8YBF0_TUPCH</name>
<keyword evidence="12" id="KW-0966">Cell projection</keyword>
<dbReference type="AlphaFoldDB" id="L8YBF0"/>
<dbReference type="EMBL" id="KB365045">
    <property type="protein sequence ID" value="ELV11691.1"/>
    <property type="molecule type" value="Genomic_DNA"/>
</dbReference>
<dbReference type="PANTHER" id="PTHR19265:SF0">
    <property type="entry name" value="MEIOSIS-SPECIFIC NUCLEAR STRUCTURAL PROTEIN 1"/>
    <property type="match status" value="1"/>
</dbReference>
<keyword evidence="5" id="KW-0963">Cytoplasm</keyword>
<dbReference type="InterPro" id="IPR026504">
    <property type="entry name" value="MNS1"/>
</dbReference>
<dbReference type="GO" id="GO:0051321">
    <property type="term" value="P:meiotic cell cycle"/>
    <property type="evidence" value="ECO:0007669"/>
    <property type="project" value="UniProtKB-KW"/>
</dbReference>
<reference evidence="18" key="2">
    <citation type="journal article" date="2013" name="Nat. Commun.">
        <title>Genome of the Chinese tree shrew.</title>
        <authorList>
            <person name="Fan Y."/>
            <person name="Huang Z.Y."/>
            <person name="Cao C.C."/>
            <person name="Chen C.S."/>
            <person name="Chen Y.X."/>
            <person name="Fan D.D."/>
            <person name="He J."/>
            <person name="Hou H.L."/>
            <person name="Hu L."/>
            <person name="Hu X.T."/>
            <person name="Jiang X.T."/>
            <person name="Lai R."/>
            <person name="Lang Y.S."/>
            <person name="Liang B."/>
            <person name="Liao S.G."/>
            <person name="Mu D."/>
            <person name="Ma Y.Y."/>
            <person name="Niu Y.Y."/>
            <person name="Sun X.Q."/>
            <person name="Xia J.Q."/>
            <person name="Xiao J."/>
            <person name="Xiong Z.Q."/>
            <person name="Xu L."/>
            <person name="Yang L."/>
            <person name="Zhang Y."/>
            <person name="Zhao W."/>
            <person name="Zhao X.D."/>
            <person name="Zheng Y.T."/>
            <person name="Zhou J.M."/>
            <person name="Zhu Y.B."/>
            <person name="Zhang G.J."/>
            <person name="Wang J."/>
            <person name="Yao Y.G."/>
        </authorList>
    </citation>
    <scope>NUCLEOTIDE SEQUENCE [LARGE SCALE GENOMIC DNA]</scope>
</reference>
<dbReference type="GO" id="GO:0031514">
    <property type="term" value="C:motile cilium"/>
    <property type="evidence" value="ECO:0007669"/>
    <property type="project" value="TreeGrafter"/>
</dbReference>
<dbReference type="InParanoid" id="L8YBF0"/>
<sequence length="191" mass="23740">MKRDAEIAKTMMEEQERVIKEESAAEDKRNEVKAQNYFDLEKQVEEPERKKQETYEQLLKEKLMIDEIVRKIYEEDQLEKQHKLEKMNATRRYIEEFQKEQALWRKKKREEMEEENRKIIEFAHIQQQREENRMAKIQENEEKRRQLQDALAQKLEEMLRQRDDLEQVRQELYQEEQAELHARKLKVSFRN</sequence>
<evidence type="ECO:0000256" key="13">
    <source>
        <dbReference type="ARBA" id="ARBA00046114"/>
    </source>
</evidence>
<comment type="subunit">
    <text evidence="14">Able to form oligomers. Microtubule inner protein component of sperm flagellar doublet microtubules. Interacts with ODAD1. Interacts with BBOF1.</text>
</comment>
<evidence type="ECO:0000259" key="16">
    <source>
        <dbReference type="Pfam" id="PF13868"/>
    </source>
</evidence>
<organism evidence="17 18">
    <name type="scientific">Tupaia chinensis</name>
    <name type="common">Chinese tree shrew</name>
    <name type="synonym">Tupaia belangeri chinensis</name>
    <dbReference type="NCBI Taxonomy" id="246437"/>
    <lineage>
        <taxon>Eukaryota</taxon>
        <taxon>Metazoa</taxon>
        <taxon>Chordata</taxon>
        <taxon>Craniata</taxon>
        <taxon>Vertebrata</taxon>
        <taxon>Euteleostomi</taxon>
        <taxon>Mammalia</taxon>
        <taxon>Eutheria</taxon>
        <taxon>Euarchontoglires</taxon>
        <taxon>Scandentia</taxon>
        <taxon>Tupaiidae</taxon>
        <taxon>Tupaia</taxon>
    </lineage>
</organism>
<dbReference type="GO" id="GO:0099513">
    <property type="term" value="C:polymeric cytoskeletal fiber"/>
    <property type="evidence" value="ECO:0007669"/>
    <property type="project" value="UniProtKB-ARBA"/>
</dbReference>
<keyword evidence="6" id="KW-0282">Flagellum</keyword>
<evidence type="ECO:0000256" key="3">
    <source>
        <dbReference type="ARBA" id="ARBA00009158"/>
    </source>
</evidence>
<evidence type="ECO:0000256" key="11">
    <source>
        <dbReference type="ARBA" id="ARBA00023254"/>
    </source>
</evidence>
<dbReference type="GO" id="GO:0044782">
    <property type="term" value="P:cilium organization"/>
    <property type="evidence" value="ECO:0007669"/>
    <property type="project" value="TreeGrafter"/>
</dbReference>
<evidence type="ECO:0000256" key="2">
    <source>
        <dbReference type="ARBA" id="ARBA00004611"/>
    </source>
</evidence>
<keyword evidence="11" id="KW-0469">Meiosis</keyword>
<accession>L8YBF0</accession>
<comment type="subcellular location">
    <subcellularLocation>
        <location evidence="2">Cytoplasm</location>
        <location evidence="2">Cytoskeleton</location>
        <location evidence="2">Flagellum axoneme</location>
    </subcellularLocation>
    <subcellularLocation>
        <location evidence="1">Nucleus</location>
    </subcellularLocation>
</comment>
<gene>
    <name evidence="17" type="ORF">TREES_T100013701</name>
</gene>
<evidence type="ECO:0000313" key="18">
    <source>
        <dbReference type="Proteomes" id="UP000011518"/>
    </source>
</evidence>
<comment type="similarity">
    <text evidence="3">Belongs to the MNS1 family.</text>
</comment>
<evidence type="ECO:0000256" key="9">
    <source>
        <dbReference type="ARBA" id="ARBA00023212"/>
    </source>
</evidence>
<evidence type="ECO:0000256" key="14">
    <source>
        <dbReference type="ARBA" id="ARBA00047133"/>
    </source>
</evidence>
<dbReference type="Proteomes" id="UP000011518">
    <property type="component" value="Unassembled WGS sequence"/>
</dbReference>
<proteinExistence type="inferred from homology"/>
<comment type="function">
    <text evidence="13">Microtubule inner protein (MIP) part of the dynein-decorated doublet microtubules (DMTs) in cilia axoneme, which is required for motile cilia beating. May play a role in the control of meiotic division and germ cell differentiation through regulation of pairing and recombination during meiosis. Required for sperm flagella assembly. May play a role in the assembly and function of the outer dynein arm-docking complex (ODA-DC). ODA-DC mediates outer dynein arms (ODA) binding onto the axonemal doublet microtubules.</text>
</comment>
<evidence type="ECO:0000256" key="4">
    <source>
        <dbReference type="ARBA" id="ARBA00014813"/>
    </source>
</evidence>
<keyword evidence="10" id="KW-0539">Nucleus</keyword>
<evidence type="ECO:0000256" key="1">
    <source>
        <dbReference type="ARBA" id="ARBA00004123"/>
    </source>
</evidence>
<protein>
    <recommendedName>
        <fullName evidence="4">Meiosis-specific nuclear structural protein 1</fullName>
    </recommendedName>
</protein>
<evidence type="ECO:0000256" key="10">
    <source>
        <dbReference type="ARBA" id="ARBA00023242"/>
    </source>
</evidence>
<dbReference type="PANTHER" id="PTHR19265">
    <property type="entry name" value="MEIOSIS-SPECIFIC NUCLEAR STRUCTURAL PROTEIN 1"/>
    <property type="match status" value="1"/>
</dbReference>
<evidence type="ECO:0000256" key="8">
    <source>
        <dbReference type="ARBA" id="ARBA00023069"/>
    </source>
</evidence>
<feature type="coiled-coil region" evidence="15">
    <location>
        <begin position="94"/>
        <end position="178"/>
    </location>
</feature>
<feature type="domain" description="Trichohyalin-plectin-homology" evidence="16">
    <location>
        <begin position="1"/>
        <end position="185"/>
    </location>
</feature>
<keyword evidence="7 15" id="KW-0175">Coiled coil</keyword>
<dbReference type="Pfam" id="PF13868">
    <property type="entry name" value="TPH"/>
    <property type="match status" value="1"/>
</dbReference>
<keyword evidence="9" id="KW-0206">Cytoskeleton</keyword>
<evidence type="ECO:0000256" key="7">
    <source>
        <dbReference type="ARBA" id="ARBA00023054"/>
    </source>
</evidence>
<evidence type="ECO:0000256" key="5">
    <source>
        <dbReference type="ARBA" id="ARBA00022490"/>
    </source>
</evidence>
<evidence type="ECO:0000256" key="12">
    <source>
        <dbReference type="ARBA" id="ARBA00023273"/>
    </source>
</evidence>
<dbReference type="InterPro" id="IPR043597">
    <property type="entry name" value="TPH_dom"/>
</dbReference>
<reference evidence="18" key="1">
    <citation type="submission" date="2012-07" db="EMBL/GenBank/DDBJ databases">
        <title>Genome of the Chinese tree shrew, a rising model animal genetically related to primates.</title>
        <authorList>
            <person name="Zhang G."/>
            <person name="Fan Y."/>
            <person name="Yao Y."/>
            <person name="Huang Z."/>
        </authorList>
    </citation>
    <scope>NUCLEOTIDE SEQUENCE [LARGE SCALE GENOMIC DNA]</scope>
</reference>
<dbReference type="STRING" id="246437.L8YBF0"/>
<keyword evidence="8" id="KW-0969">Cilium</keyword>